<dbReference type="RefSeq" id="WP_108143022.1">
    <property type="nucleotide sequence ID" value="NZ_QAXS01000075.1"/>
</dbReference>
<accession>A0A2T5RF15</accession>
<name>A0A2T5RF15_9FIRM</name>
<gene>
    <name evidence="2" type="ORF">C7957_1476</name>
    <name evidence="1" type="ORF">C8C76_1751</name>
</gene>
<dbReference type="EMBL" id="QAXS01000075">
    <property type="protein sequence ID" value="PTV92417.1"/>
    <property type="molecule type" value="Genomic_DNA"/>
</dbReference>
<organism evidence="1 3">
    <name type="scientific">Halanaerobium saccharolyticum</name>
    <dbReference type="NCBI Taxonomy" id="43595"/>
    <lineage>
        <taxon>Bacteria</taxon>
        <taxon>Bacillati</taxon>
        <taxon>Bacillota</taxon>
        <taxon>Clostridia</taxon>
        <taxon>Halanaerobiales</taxon>
        <taxon>Halanaerobiaceae</taxon>
        <taxon>Halanaerobium</taxon>
    </lineage>
</organism>
<proteinExistence type="predicted"/>
<dbReference type="EMBL" id="SNXX01000047">
    <property type="protein sequence ID" value="TDP82298.1"/>
    <property type="molecule type" value="Genomic_DNA"/>
</dbReference>
<evidence type="ECO:0000313" key="2">
    <source>
        <dbReference type="EMBL" id="TDP82298.1"/>
    </source>
</evidence>
<dbReference type="OrthoDB" id="2112383at2"/>
<evidence type="ECO:0000313" key="3">
    <source>
        <dbReference type="Proteomes" id="UP000244089"/>
    </source>
</evidence>
<dbReference type="Proteomes" id="UP000244089">
    <property type="component" value="Unassembled WGS sequence"/>
</dbReference>
<evidence type="ECO:0000313" key="4">
    <source>
        <dbReference type="Proteomes" id="UP000295176"/>
    </source>
</evidence>
<protein>
    <submittedName>
        <fullName evidence="1">Uncharacterized protein</fullName>
    </submittedName>
</protein>
<evidence type="ECO:0000313" key="1">
    <source>
        <dbReference type="EMBL" id="PTV92417.1"/>
    </source>
</evidence>
<dbReference type="Proteomes" id="UP000295176">
    <property type="component" value="Unassembled WGS sequence"/>
</dbReference>
<sequence length="59" mass="6952">MNKLSCREQLNKRNIDSENKAQRIKLLRENLFVLKDDCKIDYKNGKETLEELRGRTGGK</sequence>
<reference evidence="1 3" key="1">
    <citation type="submission" date="2018-04" db="EMBL/GenBank/DDBJ databases">
        <title>Subsurface microbial communities from deep shales in Ohio and West Virginia, USA.</title>
        <authorList>
            <person name="Wrighton K."/>
        </authorList>
    </citation>
    <scope>NUCLEOTIDE SEQUENCE [LARGE SCALE GENOMIC DNA]</scope>
    <source>
        <strain evidence="2 4">MSL 7</strain>
        <strain evidence="1 3">WC1</strain>
    </source>
</reference>
<comment type="caution">
    <text evidence="1">The sequence shown here is derived from an EMBL/GenBank/DDBJ whole genome shotgun (WGS) entry which is preliminary data.</text>
</comment>
<dbReference type="AlphaFoldDB" id="A0A2T5RF15"/>